<evidence type="ECO:0000313" key="2">
    <source>
        <dbReference type="Proteomes" id="UP000475117"/>
    </source>
</evidence>
<dbReference type="GO" id="GO:0016765">
    <property type="term" value="F:transferase activity, transferring alkyl or aryl (other than methyl) groups"/>
    <property type="evidence" value="ECO:0007669"/>
    <property type="project" value="UniProtKB-ARBA"/>
</dbReference>
<dbReference type="SUPFAM" id="SSF48576">
    <property type="entry name" value="Terpenoid synthases"/>
    <property type="match status" value="1"/>
</dbReference>
<dbReference type="RefSeq" id="WP_164361743.1">
    <property type="nucleotide sequence ID" value="NZ_CP066776.1"/>
</dbReference>
<dbReference type="Proteomes" id="UP000475117">
    <property type="component" value="Chromosome"/>
</dbReference>
<name>A0A6B3L7S6_9BACT</name>
<dbReference type="EMBL" id="CP066776">
    <property type="protein sequence ID" value="QQL43788.1"/>
    <property type="molecule type" value="Genomic_DNA"/>
</dbReference>
<reference evidence="1 2" key="1">
    <citation type="submission" date="2020-12" db="EMBL/GenBank/DDBJ databases">
        <title>Sulforoseuscoccus oceanibium gen. nov., sp. nov., a representative of the phylum Verrucomicrobia with special cytoplasmic membrane, and proposal of Sulforoseuscoccusaceae fam. nov.</title>
        <authorList>
            <person name="Xi F."/>
        </authorList>
    </citation>
    <scope>NUCLEOTIDE SEQUENCE [LARGE SCALE GENOMIC DNA]</scope>
    <source>
        <strain evidence="1 2">T37</strain>
    </source>
</reference>
<proteinExistence type="predicted"/>
<dbReference type="Gene3D" id="1.10.600.10">
    <property type="entry name" value="Farnesyl Diphosphate Synthase"/>
    <property type="match status" value="1"/>
</dbReference>
<dbReference type="SFLD" id="SFLDS00005">
    <property type="entry name" value="Isoprenoid_Synthase_Type_I"/>
    <property type="match status" value="1"/>
</dbReference>
<keyword evidence="2" id="KW-1185">Reference proteome</keyword>
<dbReference type="KEGG" id="soa:G3M56_007710"/>
<gene>
    <name evidence="1" type="ORF">G3M56_007710</name>
</gene>
<dbReference type="AlphaFoldDB" id="A0A6B3L7S6"/>
<dbReference type="InterPro" id="IPR008949">
    <property type="entry name" value="Isoprenoid_synthase_dom_sf"/>
</dbReference>
<dbReference type="Pfam" id="PF00494">
    <property type="entry name" value="SQS_PSY"/>
    <property type="match status" value="1"/>
</dbReference>
<evidence type="ECO:0000313" key="1">
    <source>
        <dbReference type="EMBL" id="QQL43788.1"/>
    </source>
</evidence>
<dbReference type="PANTHER" id="PTHR31480">
    <property type="entry name" value="BIFUNCTIONAL LYCOPENE CYCLASE/PHYTOENE SYNTHASE"/>
    <property type="match status" value="1"/>
</dbReference>
<dbReference type="SFLD" id="SFLDG01018">
    <property type="entry name" value="Squalene/Phytoene_Synthase_Lik"/>
    <property type="match status" value="1"/>
</dbReference>
<protein>
    <submittedName>
        <fullName evidence="1">Squalene/phytoene synthase family protein</fullName>
    </submittedName>
</protein>
<dbReference type="InterPro" id="IPR002060">
    <property type="entry name" value="Squ/phyt_synthse"/>
</dbReference>
<accession>A0A6B3L7S6</accession>
<sequence length="306" mass="33169">MSRSFYLSIRFLPGPVRRPVSLAYLLARATDTVADVASTDAAVRLNVLERMGQAVAGRTCGALAGELAAIADGIDHEGEAALLRQWDALLAAYAASPAEEQVIIQRVIEEIVSGQSGDIQTFEMNASGCDVTSLADAAALERYTYQVAGCVGRFWTEILVECVGAKCIRGDVSQQVALGVEFGQGLQMINILRDLPEDLANGRCYLPADWQRDAGVSPDDPAAMWAAAEPWRRQCRRWVNSGIEYAAALRGVRLRFTAVLPALLAQETLEKLEQADWSALEARVKVSRRDVRRLMGRALGFALSGG</sequence>
<organism evidence="1 2">
    <name type="scientific">Sulfuriroseicoccus oceanibius</name>
    <dbReference type="NCBI Taxonomy" id="2707525"/>
    <lineage>
        <taxon>Bacteria</taxon>
        <taxon>Pseudomonadati</taxon>
        <taxon>Verrucomicrobiota</taxon>
        <taxon>Verrucomicrobiia</taxon>
        <taxon>Verrucomicrobiales</taxon>
        <taxon>Verrucomicrobiaceae</taxon>
        <taxon>Sulfuriroseicoccus</taxon>
    </lineage>
</organism>